<sequence length="192" mass="20467">MRPSTYTALFSLVLTNLLSPILGGSTTTNNERVNCSDSLSQIEIVQGSGDNPVVSYSWDDAIDLSCPSQDYLVTFDVDQTSDIYFAISAQKSLLTGSDVVEGVVGVNTGSWYIGTSVYSKEEDVMSGASNTQKVYIQVNSSGVSIGLVGSSTPVLTLLPTDYDVGTFTNSPNVWLAFGAEKDSAKIQNVVYN</sequence>
<accession>A0A1R1PEI8</accession>
<feature type="signal peptide" evidence="1">
    <location>
        <begin position="1"/>
        <end position="23"/>
    </location>
</feature>
<dbReference type="EMBL" id="LSSK01001587">
    <property type="protein sequence ID" value="OMH79323.1"/>
    <property type="molecule type" value="Genomic_DNA"/>
</dbReference>
<proteinExistence type="predicted"/>
<feature type="non-terminal residue" evidence="2">
    <location>
        <position position="192"/>
    </location>
</feature>
<protein>
    <submittedName>
        <fullName evidence="2">Uncharacterized protein</fullName>
    </submittedName>
</protein>
<organism evidence="2 3">
    <name type="scientific">Zancudomyces culisetae</name>
    <name type="common">Gut fungus</name>
    <name type="synonym">Smittium culisetae</name>
    <dbReference type="NCBI Taxonomy" id="1213189"/>
    <lineage>
        <taxon>Eukaryota</taxon>
        <taxon>Fungi</taxon>
        <taxon>Fungi incertae sedis</taxon>
        <taxon>Zoopagomycota</taxon>
        <taxon>Kickxellomycotina</taxon>
        <taxon>Harpellomycetes</taxon>
        <taxon>Harpellales</taxon>
        <taxon>Legeriomycetaceae</taxon>
        <taxon>Zancudomyces</taxon>
    </lineage>
</organism>
<reference evidence="3" key="1">
    <citation type="submission" date="2017-01" db="EMBL/GenBank/DDBJ databases">
        <authorList>
            <person name="Wang Y."/>
            <person name="White M."/>
            <person name="Kvist S."/>
            <person name="Moncalvo J.-M."/>
        </authorList>
    </citation>
    <scope>NUCLEOTIDE SEQUENCE [LARGE SCALE GENOMIC DNA]</scope>
    <source>
        <strain evidence="3">COL-18-3</strain>
    </source>
</reference>
<name>A0A1R1PEI8_ZANCU</name>
<evidence type="ECO:0000256" key="1">
    <source>
        <dbReference type="SAM" id="SignalP"/>
    </source>
</evidence>
<comment type="caution">
    <text evidence="2">The sequence shown here is derived from an EMBL/GenBank/DDBJ whole genome shotgun (WGS) entry which is preliminary data.</text>
</comment>
<evidence type="ECO:0000313" key="2">
    <source>
        <dbReference type="EMBL" id="OMH79323.1"/>
    </source>
</evidence>
<keyword evidence="3" id="KW-1185">Reference proteome</keyword>
<evidence type="ECO:0000313" key="3">
    <source>
        <dbReference type="Proteomes" id="UP000188320"/>
    </source>
</evidence>
<feature type="chain" id="PRO_5013091043" evidence="1">
    <location>
        <begin position="24"/>
        <end position="192"/>
    </location>
</feature>
<dbReference type="OrthoDB" id="10669547at2759"/>
<dbReference type="AlphaFoldDB" id="A0A1R1PEI8"/>
<dbReference type="Proteomes" id="UP000188320">
    <property type="component" value="Unassembled WGS sequence"/>
</dbReference>
<keyword evidence="1" id="KW-0732">Signal</keyword>
<gene>
    <name evidence="2" type="ORF">AX774_g7267</name>
</gene>